<keyword evidence="2" id="KW-1185">Reference proteome</keyword>
<protein>
    <submittedName>
        <fullName evidence="1">Uncharacterized protein</fullName>
    </submittedName>
</protein>
<organism evidence="1 2">
    <name type="scientific">Akkermansia biwaensis</name>
    <dbReference type="NCBI Taxonomy" id="2946555"/>
    <lineage>
        <taxon>Bacteria</taxon>
        <taxon>Pseudomonadati</taxon>
        <taxon>Verrucomicrobiota</taxon>
        <taxon>Verrucomicrobiia</taxon>
        <taxon>Verrucomicrobiales</taxon>
        <taxon>Akkermansiaceae</taxon>
        <taxon>Akkermansia</taxon>
    </lineage>
</organism>
<reference evidence="1" key="1">
    <citation type="submission" date="2022-06" db="EMBL/GenBank/DDBJ databases">
        <title>Akkermansia biwalacus sp. nov., an anaerobic mucin-degrading bacterium isolated from human intestine.</title>
        <authorList>
            <person name="Kobayashi Y."/>
            <person name="Inoue S."/>
            <person name="Kawahara T."/>
            <person name="Kohda N."/>
        </authorList>
    </citation>
    <scope>NUCLEOTIDE SEQUENCE</scope>
    <source>
        <strain evidence="1">WON2089</strain>
    </source>
</reference>
<dbReference type="RefSeq" id="WP_215437097.1">
    <property type="nucleotide sequence ID" value="NZ_AP025943.1"/>
</dbReference>
<proteinExistence type="predicted"/>
<accession>A0ABN6QHR4</accession>
<evidence type="ECO:0000313" key="1">
    <source>
        <dbReference type="EMBL" id="BDL44096.1"/>
    </source>
</evidence>
<name>A0ABN6QHR4_9BACT</name>
<dbReference type="Proteomes" id="UP001062263">
    <property type="component" value="Chromosome"/>
</dbReference>
<evidence type="ECO:0000313" key="2">
    <source>
        <dbReference type="Proteomes" id="UP001062263"/>
    </source>
</evidence>
<sequence length="135" mass="16082">MLNFDIKNLKYVVEWWEDDCLDIDGNQHILFVFQKKKNDILVTKANLGDINKKLSEISKFYGEKIKIELEFNPSFFNRVIYPSKLHGSQYYKPKYNKTINYILKRIGLKTPLIPMIKFKNRITQNIYSITKVKLS</sequence>
<dbReference type="EMBL" id="AP025943">
    <property type="protein sequence ID" value="BDL44096.1"/>
    <property type="molecule type" value="Genomic_DNA"/>
</dbReference>
<gene>
    <name evidence="1" type="ORF">Abiwalacus_16700</name>
</gene>